<reference evidence="1" key="3">
    <citation type="submission" date="2025-09" db="UniProtKB">
        <authorList>
            <consortium name="Ensembl"/>
        </authorList>
    </citation>
    <scope>IDENTIFICATION</scope>
</reference>
<keyword evidence="2" id="KW-1185">Reference proteome</keyword>
<dbReference type="AlphaFoldDB" id="A0A8C2YEF4"/>
<dbReference type="Ensembl" id="ENSCJPT00005028221.1">
    <property type="protein sequence ID" value="ENSCJPP00005020448.1"/>
    <property type="gene ID" value="ENSCJPG00005016470.1"/>
</dbReference>
<protein>
    <submittedName>
        <fullName evidence="1">Uncharacterized protein</fullName>
    </submittedName>
</protein>
<sequence>LRFNQLMKEPPTLRKKSTEMQKPLQLLVADFLFFFSVILLQDKPTVREQPGLVILHSACLEAGVYEILVIDHDSVLDTLDPPQKKHFLRSV</sequence>
<reference evidence="1" key="2">
    <citation type="submission" date="2025-08" db="UniProtKB">
        <authorList>
            <consortium name="Ensembl"/>
        </authorList>
    </citation>
    <scope>IDENTIFICATION</scope>
</reference>
<reference evidence="1" key="1">
    <citation type="submission" date="2015-11" db="EMBL/GenBank/DDBJ databases">
        <authorList>
            <consortium name="International Coturnix japonica Genome Analysis Consortium"/>
            <person name="Warren W."/>
            <person name="Burt D.W."/>
            <person name="Antin P.B."/>
            <person name="Lanford R."/>
            <person name="Gros J."/>
            <person name="Wilson R.K."/>
        </authorList>
    </citation>
    <scope>NUCLEOTIDE SEQUENCE [LARGE SCALE GENOMIC DNA]</scope>
</reference>
<dbReference type="Proteomes" id="UP000694412">
    <property type="component" value="Chromosome 4"/>
</dbReference>
<proteinExistence type="predicted"/>
<evidence type="ECO:0000313" key="1">
    <source>
        <dbReference type="Ensembl" id="ENSCJPP00005020448.1"/>
    </source>
</evidence>
<organism evidence="1 2">
    <name type="scientific">Coturnix japonica</name>
    <name type="common">Japanese quail</name>
    <name type="synonym">Coturnix coturnix japonica</name>
    <dbReference type="NCBI Taxonomy" id="93934"/>
    <lineage>
        <taxon>Eukaryota</taxon>
        <taxon>Metazoa</taxon>
        <taxon>Chordata</taxon>
        <taxon>Craniata</taxon>
        <taxon>Vertebrata</taxon>
        <taxon>Euteleostomi</taxon>
        <taxon>Archelosauria</taxon>
        <taxon>Archosauria</taxon>
        <taxon>Dinosauria</taxon>
        <taxon>Saurischia</taxon>
        <taxon>Theropoda</taxon>
        <taxon>Coelurosauria</taxon>
        <taxon>Aves</taxon>
        <taxon>Neognathae</taxon>
        <taxon>Galloanserae</taxon>
        <taxon>Galliformes</taxon>
        <taxon>Phasianidae</taxon>
        <taxon>Perdicinae</taxon>
        <taxon>Coturnix</taxon>
    </lineage>
</organism>
<evidence type="ECO:0000313" key="2">
    <source>
        <dbReference type="Proteomes" id="UP000694412"/>
    </source>
</evidence>
<accession>A0A8C2YEF4</accession>
<name>A0A8C2YEF4_COTJA</name>